<accession>A0A8S5NY85</accession>
<name>A0A8S5NY85_9CAUD</name>
<dbReference type="EMBL" id="BK015293">
    <property type="protein sequence ID" value="DAD99774.1"/>
    <property type="molecule type" value="Genomic_DNA"/>
</dbReference>
<reference evidence="1" key="1">
    <citation type="journal article" date="2021" name="Proc. Natl. Acad. Sci. U.S.A.">
        <title>A Catalog of Tens of Thousands of Viruses from Human Metagenomes Reveals Hidden Associations with Chronic Diseases.</title>
        <authorList>
            <person name="Tisza M.J."/>
            <person name="Buck C.B."/>
        </authorList>
    </citation>
    <scope>NUCLEOTIDE SEQUENCE</scope>
    <source>
        <strain evidence="1">Ct16C7</strain>
    </source>
</reference>
<proteinExistence type="predicted"/>
<organism evidence="1">
    <name type="scientific">Siphoviridae sp. ct16C7</name>
    <dbReference type="NCBI Taxonomy" id="2825304"/>
    <lineage>
        <taxon>Viruses</taxon>
        <taxon>Duplodnaviria</taxon>
        <taxon>Heunggongvirae</taxon>
        <taxon>Uroviricota</taxon>
        <taxon>Caudoviricetes</taxon>
    </lineage>
</organism>
<evidence type="ECO:0000313" key="1">
    <source>
        <dbReference type="EMBL" id="DAD99774.1"/>
    </source>
</evidence>
<protein>
    <submittedName>
        <fullName evidence="1">Uncharacterized protein</fullName>
    </submittedName>
</protein>
<sequence>MFQLSGSWRRRLSAFAALRCVSTDPAADFPSSA</sequence>